<feature type="transmembrane region" description="Helical" evidence="1">
    <location>
        <begin position="6"/>
        <end position="27"/>
    </location>
</feature>
<gene>
    <name evidence="2" type="ORF">DET52_11293</name>
</gene>
<keyword evidence="1" id="KW-1133">Transmembrane helix</keyword>
<keyword evidence="1" id="KW-0472">Membrane</keyword>
<dbReference type="EMBL" id="SNWI01000012">
    <property type="protein sequence ID" value="TDN96266.1"/>
    <property type="molecule type" value="Genomic_DNA"/>
</dbReference>
<accession>A0A4R6GME8</accession>
<evidence type="ECO:0000313" key="3">
    <source>
        <dbReference type="Proteomes" id="UP000294848"/>
    </source>
</evidence>
<sequence>MYWSSILYLLTWPVLVVASYHLVKFVVKKYTTVFEKIED</sequence>
<proteinExistence type="predicted"/>
<evidence type="ECO:0000256" key="1">
    <source>
        <dbReference type="SAM" id="Phobius"/>
    </source>
</evidence>
<comment type="caution">
    <text evidence="2">The sequence shown here is derived from an EMBL/GenBank/DDBJ whole genome shotgun (WGS) entry which is preliminary data.</text>
</comment>
<name>A0A4R6GME8_9BACT</name>
<keyword evidence="1" id="KW-0812">Transmembrane</keyword>
<dbReference type="AlphaFoldDB" id="A0A4R6GME8"/>
<dbReference type="Proteomes" id="UP000294848">
    <property type="component" value="Unassembled WGS sequence"/>
</dbReference>
<reference evidence="2 3" key="1">
    <citation type="submission" date="2019-03" db="EMBL/GenBank/DDBJ databases">
        <title>Freshwater and sediment microbial communities from various areas in North America, analyzing microbe dynamics in response to fracking.</title>
        <authorList>
            <person name="Lamendella R."/>
        </authorList>
    </citation>
    <scope>NUCLEOTIDE SEQUENCE [LARGE SCALE GENOMIC DNA]</scope>
    <source>
        <strain evidence="2 3">114D</strain>
    </source>
</reference>
<evidence type="ECO:0000313" key="2">
    <source>
        <dbReference type="EMBL" id="TDN96266.1"/>
    </source>
</evidence>
<organism evidence="2 3">
    <name type="scientific">Sunxiuqinia elliptica</name>
    <dbReference type="NCBI Taxonomy" id="655355"/>
    <lineage>
        <taxon>Bacteria</taxon>
        <taxon>Pseudomonadati</taxon>
        <taxon>Bacteroidota</taxon>
        <taxon>Bacteroidia</taxon>
        <taxon>Marinilabiliales</taxon>
        <taxon>Prolixibacteraceae</taxon>
        <taxon>Sunxiuqinia</taxon>
    </lineage>
</organism>
<protein>
    <submittedName>
        <fullName evidence="2">Uncharacterized protein</fullName>
    </submittedName>
</protein>